<evidence type="ECO:0000256" key="2">
    <source>
        <dbReference type="ARBA" id="ARBA00006024"/>
    </source>
</evidence>
<evidence type="ECO:0000256" key="7">
    <source>
        <dbReference type="ARBA" id="ARBA00022723"/>
    </source>
</evidence>
<dbReference type="Gene3D" id="3.40.1110.10">
    <property type="entry name" value="Calcium-transporting ATPase, cytoplasmic domain N"/>
    <property type="match status" value="1"/>
</dbReference>
<evidence type="ECO:0000256" key="5">
    <source>
        <dbReference type="ARBA" id="ARBA00022553"/>
    </source>
</evidence>
<keyword evidence="11" id="KW-1278">Translocase</keyword>
<keyword evidence="18" id="KW-1185">Reference proteome</keyword>
<dbReference type="Gene3D" id="3.30.70.100">
    <property type="match status" value="1"/>
</dbReference>
<feature type="domain" description="HMA" evidence="16">
    <location>
        <begin position="100"/>
        <end position="166"/>
    </location>
</feature>
<dbReference type="InterPro" id="IPR059000">
    <property type="entry name" value="ATPase_P-type_domA"/>
</dbReference>
<keyword evidence="7 15" id="KW-0479">Metal-binding</keyword>
<evidence type="ECO:0000313" key="18">
    <source>
        <dbReference type="Proteomes" id="UP001224392"/>
    </source>
</evidence>
<feature type="transmembrane region" description="Helical" evidence="15">
    <location>
        <begin position="759"/>
        <end position="775"/>
    </location>
</feature>
<keyword evidence="5" id="KW-0597">Phosphoprotein</keyword>
<dbReference type="Pfam" id="PF00403">
    <property type="entry name" value="HMA"/>
    <property type="match status" value="1"/>
</dbReference>
<dbReference type="InterPro" id="IPR023214">
    <property type="entry name" value="HAD_sf"/>
</dbReference>
<feature type="transmembrane region" description="Helical" evidence="15">
    <location>
        <begin position="278"/>
        <end position="296"/>
    </location>
</feature>
<dbReference type="PRINTS" id="PR00119">
    <property type="entry name" value="CATATPASE"/>
</dbReference>
<keyword evidence="14 15" id="KW-0472">Membrane</keyword>
<dbReference type="InterPro" id="IPR001757">
    <property type="entry name" value="P_typ_ATPase"/>
</dbReference>
<dbReference type="Gene3D" id="3.40.50.1000">
    <property type="entry name" value="HAD superfamily/HAD-like"/>
    <property type="match status" value="1"/>
</dbReference>
<dbReference type="PROSITE" id="PS00154">
    <property type="entry name" value="ATPASE_E1_E2"/>
    <property type="match status" value="1"/>
</dbReference>
<evidence type="ECO:0000256" key="1">
    <source>
        <dbReference type="ARBA" id="ARBA00004651"/>
    </source>
</evidence>
<feature type="transmembrane region" description="Helical" evidence="15">
    <location>
        <begin position="250"/>
        <end position="272"/>
    </location>
</feature>
<dbReference type="SUPFAM" id="SSF81653">
    <property type="entry name" value="Calcium ATPase, transduction domain A"/>
    <property type="match status" value="1"/>
</dbReference>
<evidence type="ECO:0000256" key="10">
    <source>
        <dbReference type="ARBA" id="ARBA00022842"/>
    </source>
</evidence>
<protein>
    <submittedName>
        <fullName evidence="17">Heavy metal translocating P-type ATPase</fullName>
    </submittedName>
</protein>
<dbReference type="PROSITE" id="PS01229">
    <property type="entry name" value="COF_2"/>
    <property type="match status" value="1"/>
</dbReference>
<dbReference type="InterPro" id="IPR036163">
    <property type="entry name" value="HMA_dom_sf"/>
</dbReference>
<evidence type="ECO:0000313" key="17">
    <source>
        <dbReference type="EMBL" id="GMG86806.1"/>
    </source>
</evidence>
<dbReference type="Proteomes" id="UP001224392">
    <property type="component" value="Unassembled WGS sequence"/>
</dbReference>
<feature type="transmembrane region" description="Helical" evidence="15">
    <location>
        <begin position="781"/>
        <end position="799"/>
    </location>
</feature>
<keyword evidence="12 15" id="KW-1133">Transmembrane helix</keyword>
<evidence type="ECO:0000259" key="16">
    <source>
        <dbReference type="PROSITE" id="PS50846"/>
    </source>
</evidence>
<evidence type="ECO:0000256" key="13">
    <source>
        <dbReference type="ARBA" id="ARBA00023065"/>
    </source>
</evidence>
<feature type="transmembrane region" description="Helical" evidence="15">
    <location>
        <begin position="188"/>
        <end position="210"/>
    </location>
</feature>
<dbReference type="InterPro" id="IPR021993">
    <property type="entry name" value="ATPase-cat-bd"/>
</dbReference>
<keyword evidence="6 15" id="KW-0812">Transmembrane</keyword>
<dbReference type="PRINTS" id="PR00943">
    <property type="entry name" value="CUATPASE"/>
</dbReference>
<feature type="transmembrane region" description="Helical" evidence="15">
    <location>
        <begin position="461"/>
        <end position="484"/>
    </location>
</feature>
<evidence type="ECO:0000256" key="8">
    <source>
        <dbReference type="ARBA" id="ARBA00022741"/>
    </source>
</evidence>
<reference evidence="17 18" key="1">
    <citation type="submission" date="2023-04" db="EMBL/GenBank/DDBJ databases">
        <title>Marinobulbifer ophiurae gen. nov., sp. Nov., isolate from tissue of brittle star Ophioplocus japonicus.</title>
        <authorList>
            <person name="Kawano K."/>
            <person name="Sawayama S."/>
            <person name="Nakagawa S."/>
        </authorList>
    </citation>
    <scope>NUCLEOTIDE SEQUENCE [LARGE SCALE GENOMIC DNA]</scope>
    <source>
        <strain evidence="17 18">NKW57</strain>
    </source>
</reference>
<accession>A0ABQ6LXP8</accession>
<dbReference type="NCBIfam" id="TIGR01494">
    <property type="entry name" value="ATPase_P-type"/>
    <property type="match status" value="1"/>
</dbReference>
<dbReference type="InterPro" id="IPR018303">
    <property type="entry name" value="ATPase_P-typ_P_site"/>
</dbReference>
<dbReference type="NCBIfam" id="TIGR01511">
    <property type="entry name" value="ATPase-IB1_Cu"/>
    <property type="match status" value="1"/>
</dbReference>
<dbReference type="Pfam" id="PF00702">
    <property type="entry name" value="Hydrolase"/>
    <property type="match status" value="1"/>
</dbReference>
<dbReference type="CDD" id="cd00371">
    <property type="entry name" value="HMA"/>
    <property type="match status" value="1"/>
</dbReference>
<dbReference type="NCBIfam" id="TIGR01525">
    <property type="entry name" value="ATPase-IB_hvy"/>
    <property type="match status" value="1"/>
</dbReference>
<dbReference type="NCBIfam" id="TIGR01512">
    <property type="entry name" value="ATPase-IB2_Cd"/>
    <property type="match status" value="1"/>
</dbReference>
<evidence type="ECO:0000256" key="12">
    <source>
        <dbReference type="ARBA" id="ARBA00022989"/>
    </source>
</evidence>
<dbReference type="InterPro" id="IPR023299">
    <property type="entry name" value="ATPase_P-typ_cyto_dom_N"/>
</dbReference>
<name>A0ABQ6LXP8_9GAMM</name>
<evidence type="ECO:0000256" key="4">
    <source>
        <dbReference type="ARBA" id="ARBA00022475"/>
    </source>
</evidence>
<keyword evidence="4 15" id="KW-1003">Cell membrane</keyword>
<dbReference type="PANTHER" id="PTHR43520:SF5">
    <property type="entry name" value="CATION-TRANSPORTING P-TYPE ATPASE-RELATED"/>
    <property type="match status" value="1"/>
</dbReference>
<evidence type="ECO:0000256" key="3">
    <source>
        <dbReference type="ARBA" id="ARBA00022448"/>
    </source>
</evidence>
<keyword evidence="3" id="KW-0813">Transport</keyword>
<keyword evidence="8 15" id="KW-0547">Nucleotide-binding</keyword>
<dbReference type="PROSITE" id="PS50846">
    <property type="entry name" value="HMA_2"/>
    <property type="match status" value="1"/>
</dbReference>
<dbReference type="InterPro" id="IPR027256">
    <property type="entry name" value="P-typ_ATPase_IB"/>
</dbReference>
<dbReference type="EMBL" id="BSYJ01000002">
    <property type="protein sequence ID" value="GMG86806.1"/>
    <property type="molecule type" value="Genomic_DNA"/>
</dbReference>
<evidence type="ECO:0000256" key="14">
    <source>
        <dbReference type="ARBA" id="ARBA00023136"/>
    </source>
</evidence>
<dbReference type="CDD" id="cd02079">
    <property type="entry name" value="P-type_ATPase_HM"/>
    <property type="match status" value="1"/>
</dbReference>
<proteinExistence type="inferred from homology"/>
<dbReference type="SUPFAM" id="SSF56784">
    <property type="entry name" value="HAD-like"/>
    <property type="match status" value="1"/>
</dbReference>
<keyword evidence="10" id="KW-0460">Magnesium</keyword>
<dbReference type="RefSeq" id="WP_285763393.1">
    <property type="nucleotide sequence ID" value="NZ_BSYJ01000002.1"/>
</dbReference>
<evidence type="ECO:0000256" key="11">
    <source>
        <dbReference type="ARBA" id="ARBA00022967"/>
    </source>
</evidence>
<dbReference type="Pfam" id="PF12156">
    <property type="entry name" value="ATPase-cat_bd"/>
    <property type="match status" value="1"/>
</dbReference>
<comment type="caution">
    <text evidence="17">The sequence shown here is derived from an EMBL/GenBank/DDBJ whole genome shotgun (WGS) entry which is preliminary data.</text>
</comment>
<evidence type="ECO:0000256" key="9">
    <source>
        <dbReference type="ARBA" id="ARBA00022840"/>
    </source>
</evidence>
<keyword evidence="13" id="KW-0406">Ion transport</keyword>
<gene>
    <name evidence="17" type="ORF">MNKW57_11270</name>
</gene>
<dbReference type="Pfam" id="PF00122">
    <property type="entry name" value="E1-E2_ATPase"/>
    <property type="match status" value="1"/>
</dbReference>
<dbReference type="InterPro" id="IPR036412">
    <property type="entry name" value="HAD-like_sf"/>
</dbReference>
<dbReference type="InterPro" id="IPR008250">
    <property type="entry name" value="ATPase_P-typ_transduc_dom_A_sf"/>
</dbReference>
<dbReference type="Gene3D" id="2.70.150.10">
    <property type="entry name" value="Calcium-transporting ATPase, cytoplasmic transduction domain A"/>
    <property type="match status" value="1"/>
</dbReference>
<comment type="similarity">
    <text evidence="2 15">Belongs to the cation transport ATPase (P-type) (TC 3.A.3) family. Type IB subfamily.</text>
</comment>
<feature type="transmembrane region" description="Helical" evidence="15">
    <location>
        <begin position="216"/>
        <end position="238"/>
    </location>
</feature>
<comment type="subcellular location">
    <subcellularLocation>
        <location evidence="1">Cell membrane</location>
        <topology evidence="1">Multi-pass membrane protein</topology>
    </subcellularLocation>
</comment>
<dbReference type="InterPro" id="IPR006121">
    <property type="entry name" value="HMA_dom"/>
</dbReference>
<dbReference type="InterPro" id="IPR023298">
    <property type="entry name" value="ATPase_P-typ_TM_dom_sf"/>
</dbReference>
<dbReference type="SUPFAM" id="SSF55008">
    <property type="entry name" value="HMA, heavy metal-associated domain"/>
    <property type="match status" value="1"/>
</dbReference>
<dbReference type="PANTHER" id="PTHR43520">
    <property type="entry name" value="ATP7, ISOFORM B"/>
    <property type="match status" value="1"/>
</dbReference>
<dbReference type="SUPFAM" id="SSF81665">
    <property type="entry name" value="Calcium ATPase, transmembrane domain M"/>
    <property type="match status" value="1"/>
</dbReference>
<sequence length="803" mass="85261">MTTTAQLSMSASNDCYHCGLPVPEGSNFSVVIEGQPREMCCPGCEAVAGAIVSGGLENFYRYREQSAERPTEESADERWQAYDLEAVQKDFVSSLGDGGTQVRLLVGGITCAACVWLIEQHLGALPGVRRVVVNASTHRAQILIDPATVKVSRVMQSLAEIGYRPVPATAANREQLLQQESRTALRRLGVAGLGTMQVMMFSIALYAGGFESDWGLYLRLVSLLVATPVVFYAARPFFEAAWRALKKRSLVMDVPVSLAIGGAYAASLYATVTGRGEVYFDSVSMFTFFLLLGRTIEMRARHKAGLAAGGLAQLLPLTASRVEEPGSGEPEEVPVASLQVGNVVLIRPGSVIPCDGEVRQGSSAVNESCLSGEELPVRKETGDLVAAGTVNTESPLWLSVHAVGEATRLSAIERLVEQAQADKPAQVAMADRLARWFVAAVLVTATLVFGVWWQIDSERALWITLSVLVVTCPCALALATPTALTAATNRMRELGLLVSRGHVLEQLPQITKAVFDKTGTLTAGEPSVQAFEALTEGIEEQQALAICAALEASSHHPIARAFVPWCGQVTAADCETVTGAGVSGRVGGTYYKLGKPEFAAGAAMPSPQAPLQWMLLASDSGPLAWIGLGDRQRSGAPEAIALLRQQGLEPSLLSGDQSAHVARLAHAVGIEHYTAGVSPEQKLEQVRALQAAGERVLMVGDGINDVPVLSGADISVAMAGASDLAQTRADAVLLAQDLRVLPEALRLAQRCRRIIRQNLSWALLYNLLALPLAVAGLVPPWAAAIGMSASSLVVVLNALRLSR</sequence>
<keyword evidence="9 15" id="KW-0067">ATP-binding</keyword>
<evidence type="ECO:0000256" key="15">
    <source>
        <dbReference type="RuleBase" id="RU362081"/>
    </source>
</evidence>
<organism evidence="17 18">
    <name type="scientific">Biformimicrobium ophioploci</name>
    <dbReference type="NCBI Taxonomy" id="3036711"/>
    <lineage>
        <taxon>Bacteria</taxon>
        <taxon>Pseudomonadati</taxon>
        <taxon>Pseudomonadota</taxon>
        <taxon>Gammaproteobacteria</taxon>
        <taxon>Cellvibrionales</taxon>
        <taxon>Microbulbiferaceae</taxon>
        <taxon>Biformimicrobium</taxon>
    </lineage>
</organism>
<evidence type="ECO:0000256" key="6">
    <source>
        <dbReference type="ARBA" id="ARBA00022692"/>
    </source>
</evidence>
<feature type="transmembrane region" description="Helical" evidence="15">
    <location>
        <begin position="433"/>
        <end position="455"/>
    </location>
</feature>